<evidence type="ECO:0000256" key="3">
    <source>
        <dbReference type="ARBA" id="ARBA00022801"/>
    </source>
</evidence>
<dbReference type="PROSITE" id="PS00122">
    <property type="entry name" value="CARBOXYLESTERASE_B_1"/>
    <property type="match status" value="1"/>
</dbReference>
<sequence>MNYDKVFILIVNVILFTKCDIIQIEDGYLEGMVMTSRKGVDFHAFMGIPYAEPPVENLRFQAPVQNKNWENILNATAYSPACMQTFNSRFGRSEDCLYLNVFTRNLDVNASKPVIVFIHGGAFRSGSGGNHGPNQLLDRDIVLVTINYRLGAFGFLALGTKEATGNMGLKDQAMALKWVQRNIVYFGGDPNLVTLAGTSAGAHSASAHLVSEMSSGLFHRLISSSGAITWQNGFESDGIASAIKMAERLNCSTNVSEMFECFNQRTSQEINVAASINFYTCPFLPWVPVIEPDFGQERFFLDDPNTLIRSGNFARVPILTGITTDEFISPVVTLLSNPDSLEQLNDNFTQFAPICFAFSGTEITTEHEFARTLKNYYLPFESINITAFNSLRLLNADGTIGYGVHRLVRFASPHTDVYYYKFSFIGRFSIFNYPGNKPYGVHHGDDTQYCFTSGIMGPINEDDPENTTVERLTRMWEQFAIHGNPNDQDDEFLAEMNWPKYDVENEYFLDIGNHLVEKQGLYLEQPPVENLRFQAPVQNKNWENILNATAYSPACMQTFPSILGISEDCLYLNVFTRSLDVNASKPVIVFVHGGAFQIGSGGHHGPTLLLDRDIVLVTINYRLGAFGFLALGTKEATGNMGLKDQAMALK</sequence>
<evidence type="ECO:0000256" key="5">
    <source>
        <dbReference type="ARBA" id="ARBA00023180"/>
    </source>
</evidence>
<organism evidence="8 9">
    <name type="scientific">Chironomus riparius</name>
    <dbReference type="NCBI Taxonomy" id="315576"/>
    <lineage>
        <taxon>Eukaryota</taxon>
        <taxon>Metazoa</taxon>
        <taxon>Ecdysozoa</taxon>
        <taxon>Arthropoda</taxon>
        <taxon>Hexapoda</taxon>
        <taxon>Insecta</taxon>
        <taxon>Pterygota</taxon>
        <taxon>Neoptera</taxon>
        <taxon>Endopterygota</taxon>
        <taxon>Diptera</taxon>
        <taxon>Nematocera</taxon>
        <taxon>Chironomoidea</taxon>
        <taxon>Chironomidae</taxon>
        <taxon>Chironominae</taxon>
        <taxon>Chironomus</taxon>
    </lineage>
</organism>
<feature type="domain" description="Carboxylesterase type B" evidence="7">
    <location>
        <begin position="525"/>
        <end position="650"/>
    </location>
</feature>
<reference evidence="8" key="2">
    <citation type="submission" date="2022-10" db="EMBL/GenBank/DDBJ databases">
        <authorList>
            <consortium name="ENA_rothamsted_submissions"/>
            <consortium name="culmorum"/>
            <person name="King R."/>
        </authorList>
    </citation>
    <scope>NUCLEOTIDE SEQUENCE</scope>
</reference>
<keyword evidence="4" id="KW-1015">Disulfide bond</keyword>
<accession>A0A9N9WUU0</accession>
<keyword evidence="5" id="KW-0325">Glycoprotein</keyword>
<dbReference type="SUPFAM" id="SSF53474">
    <property type="entry name" value="alpha/beta-Hydrolases"/>
    <property type="match status" value="2"/>
</dbReference>
<keyword evidence="2" id="KW-0719">Serine esterase</keyword>
<reference evidence="8" key="1">
    <citation type="submission" date="2022-01" db="EMBL/GenBank/DDBJ databases">
        <authorList>
            <person name="King R."/>
        </authorList>
    </citation>
    <scope>NUCLEOTIDE SEQUENCE</scope>
</reference>
<evidence type="ECO:0000256" key="2">
    <source>
        <dbReference type="ARBA" id="ARBA00022487"/>
    </source>
</evidence>
<evidence type="ECO:0000256" key="6">
    <source>
        <dbReference type="RuleBase" id="RU361235"/>
    </source>
</evidence>
<dbReference type="PROSITE" id="PS00941">
    <property type="entry name" value="CARBOXYLESTERASE_B_2"/>
    <property type="match status" value="2"/>
</dbReference>
<dbReference type="EMBL" id="OU895878">
    <property type="protein sequence ID" value="CAG9806193.1"/>
    <property type="molecule type" value="Genomic_DNA"/>
</dbReference>
<dbReference type="EC" id="3.1.1.-" evidence="6"/>
<dbReference type="InterPro" id="IPR029058">
    <property type="entry name" value="AB_hydrolase_fold"/>
</dbReference>
<dbReference type="Gene3D" id="3.40.50.1820">
    <property type="entry name" value="alpha/beta hydrolase"/>
    <property type="match status" value="2"/>
</dbReference>
<proteinExistence type="inferred from homology"/>
<name>A0A9N9WUU0_9DIPT</name>
<evidence type="ECO:0000313" key="9">
    <source>
        <dbReference type="Proteomes" id="UP001153620"/>
    </source>
</evidence>
<comment type="similarity">
    <text evidence="1 6">Belongs to the type-B carboxylesterase/lipase family.</text>
</comment>
<dbReference type="InterPro" id="IPR019819">
    <property type="entry name" value="Carboxylesterase_B_CS"/>
</dbReference>
<evidence type="ECO:0000259" key="7">
    <source>
        <dbReference type="Pfam" id="PF00135"/>
    </source>
</evidence>
<evidence type="ECO:0000313" key="8">
    <source>
        <dbReference type="EMBL" id="CAG9806193.1"/>
    </source>
</evidence>
<protein>
    <recommendedName>
        <fullName evidence="6">Carboxylic ester hydrolase</fullName>
        <ecNumber evidence="6">3.1.1.-</ecNumber>
    </recommendedName>
</protein>
<dbReference type="AlphaFoldDB" id="A0A9N9WUU0"/>
<dbReference type="Proteomes" id="UP001153620">
    <property type="component" value="Chromosome 2"/>
</dbReference>
<dbReference type="InterPro" id="IPR019826">
    <property type="entry name" value="Carboxylesterase_B_AS"/>
</dbReference>
<evidence type="ECO:0000256" key="4">
    <source>
        <dbReference type="ARBA" id="ARBA00023157"/>
    </source>
</evidence>
<keyword evidence="3 6" id="KW-0378">Hydrolase</keyword>
<dbReference type="OrthoDB" id="19653at2759"/>
<dbReference type="InterPro" id="IPR002018">
    <property type="entry name" value="CarbesteraseB"/>
</dbReference>
<evidence type="ECO:0000256" key="1">
    <source>
        <dbReference type="ARBA" id="ARBA00005964"/>
    </source>
</evidence>
<dbReference type="GO" id="GO:0052689">
    <property type="term" value="F:carboxylic ester hydrolase activity"/>
    <property type="evidence" value="ECO:0007669"/>
    <property type="project" value="UniProtKB-KW"/>
</dbReference>
<gene>
    <name evidence="8" type="ORF">CHIRRI_LOCUS9055</name>
</gene>
<feature type="domain" description="Carboxylesterase type B" evidence="7">
    <location>
        <begin position="20"/>
        <end position="516"/>
    </location>
</feature>
<dbReference type="InterPro" id="IPR050309">
    <property type="entry name" value="Type-B_Carboxylest/Lipase"/>
</dbReference>
<keyword evidence="9" id="KW-1185">Reference proteome</keyword>
<dbReference type="PANTHER" id="PTHR11559">
    <property type="entry name" value="CARBOXYLESTERASE"/>
    <property type="match status" value="1"/>
</dbReference>
<dbReference type="Pfam" id="PF00135">
    <property type="entry name" value="COesterase"/>
    <property type="match status" value="2"/>
</dbReference>